<evidence type="ECO:0000313" key="5">
    <source>
        <dbReference type="EMBL" id="SCE97447.1"/>
    </source>
</evidence>
<dbReference type="Gene3D" id="1.10.10.1320">
    <property type="entry name" value="Anti-sigma factor, zinc-finger domain"/>
    <property type="match status" value="1"/>
</dbReference>
<organism evidence="5 6">
    <name type="scientific">Micromonospora viridifaciens</name>
    <dbReference type="NCBI Taxonomy" id="1881"/>
    <lineage>
        <taxon>Bacteria</taxon>
        <taxon>Bacillati</taxon>
        <taxon>Actinomycetota</taxon>
        <taxon>Actinomycetes</taxon>
        <taxon>Micromonosporales</taxon>
        <taxon>Micromonosporaceae</taxon>
        <taxon>Micromonospora</taxon>
    </lineage>
</organism>
<keyword evidence="3" id="KW-0472">Membrane</keyword>
<feature type="transmembrane region" description="Helical" evidence="3">
    <location>
        <begin position="115"/>
        <end position="134"/>
    </location>
</feature>
<feature type="domain" description="Putative zinc-finger" evidence="4">
    <location>
        <begin position="11"/>
        <end position="38"/>
    </location>
</feature>
<keyword evidence="1" id="KW-0805">Transcription regulation</keyword>
<feature type="transmembrane region" description="Helical" evidence="3">
    <location>
        <begin position="183"/>
        <end position="203"/>
    </location>
</feature>
<dbReference type="RefSeq" id="WP_089006464.1">
    <property type="nucleotide sequence ID" value="NZ_LT607411.1"/>
</dbReference>
<evidence type="ECO:0000256" key="2">
    <source>
        <dbReference type="ARBA" id="ARBA00023163"/>
    </source>
</evidence>
<feature type="transmembrane region" description="Helical" evidence="3">
    <location>
        <begin position="90"/>
        <end position="109"/>
    </location>
</feature>
<dbReference type="AlphaFoldDB" id="A0A1C4WMH8"/>
<accession>A0A1C4WMH8</accession>
<evidence type="ECO:0000256" key="3">
    <source>
        <dbReference type="SAM" id="Phobius"/>
    </source>
</evidence>
<evidence type="ECO:0000256" key="1">
    <source>
        <dbReference type="ARBA" id="ARBA00023015"/>
    </source>
</evidence>
<dbReference type="EMBL" id="LT607411">
    <property type="protein sequence ID" value="SCE97447.1"/>
    <property type="molecule type" value="Genomic_DNA"/>
</dbReference>
<dbReference type="OrthoDB" id="3822520at2"/>
<feature type="transmembrane region" description="Helical" evidence="3">
    <location>
        <begin position="230"/>
        <end position="250"/>
    </location>
</feature>
<proteinExistence type="predicted"/>
<sequence length="260" mass="26699">MTGFHLDARVLAAYVEDRLAEVDAWSVEAHLDRCGACRSGIALDAPAAGLVQAVGVAFGSRLPAQGSVRRATRWRHIRVLMGAGPAARGAWLLAVAVTGLLAAAVAVMPAAMPPWLLLLIAPALPVLGTAASYGPRTDPLHELVAGTPHGGLRIVLWRTLAVLAVTAPVAVLAGAAAGTGMPGMWLLPCVGLTALTLAFGSLVEPAHAALLVAGLWTVVVLAPMRGVTVVVFSGPAWLVVIAVAAALMYARREHLGRRAA</sequence>
<dbReference type="InterPro" id="IPR041916">
    <property type="entry name" value="Anti_sigma_zinc_sf"/>
</dbReference>
<evidence type="ECO:0000259" key="4">
    <source>
        <dbReference type="Pfam" id="PF13490"/>
    </source>
</evidence>
<keyword evidence="3 5" id="KW-0812">Transmembrane</keyword>
<keyword evidence="2" id="KW-0804">Transcription</keyword>
<keyword evidence="3" id="KW-1133">Transmembrane helix</keyword>
<dbReference type="Pfam" id="PF13490">
    <property type="entry name" value="zf-HC2"/>
    <property type="match status" value="1"/>
</dbReference>
<name>A0A1C4WMH8_MICVI</name>
<keyword evidence="6" id="KW-1185">Reference proteome</keyword>
<feature type="transmembrane region" description="Helical" evidence="3">
    <location>
        <begin position="155"/>
        <end position="177"/>
    </location>
</feature>
<dbReference type="InterPro" id="IPR027383">
    <property type="entry name" value="Znf_put"/>
</dbReference>
<feature type="transmembrane region" description="Helical" evidence="3">
    <location>
        <begin position="208"/>
        <end position="224"/>
    </location>
</feature>
<gene>
    <name evidence="5" type="ORF">GA0074695_2594</name>
</gene>
<dbReference type="Proteomes" id="UP000198242">
    <property type="component" value="Chromosome I"/>
</dbReference>
<reference evidence="6" key="1">
    <citation type="submission" date="2016-06" db="EMBL/GenBank/DDBJ databases">
        <authorList>
            <person name="Varghese N."/>
            <person name="Submissions Spin"/>
        </authorList>
    </citation>
    <scope>NUCLEOTIDE SEQUENCE [LARGE SCALE GENOMIC DNA]</scope>
    <source>
        <strain evidence="6">DSM 43909</strain>
    </source>
</reference>
<evidence type="ECO:0000313" key="6">
    <source>
        <dbReference type="Proteomes" id="UP000198242"/>
    </source>
</evidence>
<protein>
    <submittedName>
        <fullName evidence="5">Transmembrane transcriptional regulator (Anti-sigma factor RsiW)</fullName>
    </submittedName>
</protein>